<feature type="transmembrane region" description="Helical" evidence="2">
    <location>
        <begin position="1254"/>
        <end position="1276"/>
    </location>
</feature>
<dbReference type="VEuPathDB" id="PlasmoDB:PYYM_0809700"/>
<keyword evidence="2" id="KW-1133">Transmembrane helix</keyword>
<feature type="compositionally biased region" description="Polar residues" evidence="1">
    <location>
        <begin position="4386"/>
        <end position="4397"/>
    </location>
</feature>
<keyword evidence="2" id="KW-0472">Membrane</keyword>
<dbReference type="EMBL" id="LM993662">
    <property type="protein sequence ID" value="VTZ77192.1"/>
    <property type="molecule type" value="Genomic_DNA"/>
</dbReference>
<dbReference type="Proteomes" id="UP000072874">
    <property type="component" value="Chromosome 8"/>
</dbReference>
<feature type="compositionally biased region" description="Basic and acidic residues" evidence="1">
    <location>
        <begin position="100"/>
        <end position="127"/>
    </location>
</feature>
<sequence>MRKRGNIKIFELEEIIFILLNCLDQDKKLNKEVVNTLKTYITYHECEILNYVFSFLQIQKVSHENQKYLLYLIYDIIYYSVYNNFSNIFDEYFENEKKEDDSKKNEYKKDNENKNENVKRSKNENNKQGRVSMENNINDYIIDINIFNNIIKYTFFDGDEYCFIYNNEFGNNNNGHDNNYEPMKLKDKMINENSSNYSVRNIRNMDSLNFCDNTNSLNLFTHNKISFLKCVKKEIYKILLVNKKKLASDKLVMCCTDNIYNKHNIKNSEINNIIKNIINFILNEMIFIKKNDERHAIMTKLLILCIMKEDYYLKKKIIEKINYYILPNKTETIEDDKDNDNDNNNSLSNTPKKKNNNDNNNNNNNNNNCRINSNVYIYLDLYIDIFMQVPHLSKNVLIDIFKIIAHLIHNNSDNTTNNISNSSNNNKKHIDMMYKIFLKIFYNLHFPSILYNIINMDEKYKNQNFIIFPNKNNANVYIENNVIHLSLENTSEDTCTTYTRNSSVNSRACKQVSSSYIFNDNLNYNQLYQGNMKNKDNNINKMISNKVSDEDVVVKNNGECIVNSIDIETEKEESKTKKKKKINEHSSSKGSENENNILAYSKENNKLMCQNNSETLDKHVSSLNSESLNELDNGLNKFSELKNDENENSYEKKNMYENCDAIQNCKIMRGIKRNGSSISPSKYSEIIKSEKKDIHDVCIKILNIYLNIILDIKYNNENYTRILYIISKLCLYINNDDSIKNVLEIFIFYFFSFFNATINNILIHDISSIYNNDSKIHINYIALKELPNFNIIKSFRIILQHSLSKIEHIVMFTNQILTLNYYFLYILINQNYSINNPGDIIKKITSNLYKWTYIEIVEIFNIFISCIYTNNSVFNFLNEKLKLDNKIDIIASLLILKQYIILISSDLSNHNISYISNQNIKKEYDVYNGDQDAWKSNDCYHKEYRKCFTNLNSFISDIQNINTNIEIIIQIISTVCERFNKDLNIVYLVLEISLLLSYNEYFNYYSYNPNVIFGLLPNIYSPLTVMRIKNKKKQKLIIDQIKSKSVFQIKQNAISNSENCTLNNINFDINTKNDENNIYNEFYKQKKDNIDENTEQNEKIGEHIEENKNNKEENSVNEIKTWAVVPNKYIINIFQLFINILLNEEECSKMKNRKYGYSVDKGDIIYMNQNESNNTSNKFYKSDNTVDNNCLTKINIIAHNQMFYDMYDHFFIYMHPSVTYIKRLISEAFQYNFSIYSARVLYPLLFEYLMNIKINYKIVIILLKCLNIICISLYNYMSIQNLRIHSNFHFNFLILPNMSQIMSILFMYCYHENYVISFLSLQLISILRIFTQNTSIKNVQSLTYFDLMLNILKWCFKIKDKDNIRKFDSIFSEEKYNSNISKEINKSGDNKTIQKTEKKRKYYKRLIKLCYIKIAKIISKKLLNTYLKSYSLKYVKKGTNRKINRIISTYFNLDVEQIENLIQIYDIDYNNNVPNMSTSNLMNVNAEVKENINIILFENFEYINKNIHKIMKLSSKLFNNYVKLEINSIFNPQTYIITFFCILIEQLKIVQNNLEFENNILFYISTLNMLCIISKYLPKNYTNILITIFFKLNPDVSINEDENFLLSLYYNFSYIYKTHIFNLYKEKCTTLHTKNCIESIHLIRKDINSMNLKKSSDNQIDFNNFMLLSNTYNSDISKQKNIESVLNFIYKYIKVYNSNIKSAFDYFIEEKQKNQMNNVNKRKPSLLYELKNTLDKKNQVIEKLVDLLESKLGMYIVQKDINYSIGNIFKQEIMSYYVESVVNKKNVVWTLYLLNNIYYSDIANKKGSAFSLFGKSANVIHSENIRNTLILSMGVCLEKITKTIKFEDLYKMNQIYVNNEIFAIYVKCVYNNISKYSCHFKNHFFNKKEQSQINYGAIEKDIIQNRQKYVEKMFKDEINQHIKNKNELFAFLSKEENATYLNDSTKLNFKDVIQKYACNENYSFFIFQLLVDPIIIALYQEKEPCLQKTLIKSLKKIAKQLKKIKCINNFKENYNSQEDNSLEGEEENESISDLKKEKKTEFADLSQKMNRIQDKYNYISFLDTKNKECIVDDICESYIKDNSINSDKFYSCLYLYKFIIIYSSLCCISNISNSPIPISGDINIYNVDKFVVFFKNSNDNNKNNSGNTFEFSDKSEYYFREEIIKNNKSGSQTTKNEDLNEKKNDSFYIREIDKVNKKIEQESFDYTPSLQTNKQNEVPSDNKLFDRNISNDSYTILLSSLKTIYYCLYIKQYPLNMQTILIIFDVLVNLFLKIVLDQKDKIHNKLMENKNKANKSDDDKKIANEGKANNYGKQFDTDKIKNKEISNQINKQRSKKWEETKRKKKSDKNTISFIDGAYSIEKKNVRSKNVESVSNAVYGEEIYENINKNRKRTISNDNSYTKKPYMNSSNNTNHSKDTEEIEKKTSDALIDSSINEVKGEHKINNINEQISYPFSKRIVENNMNGSIDIFKGKYRNPNSSIIVYNNEYIKWNKSKENILINNRVRKLEKEKWIGKNNKIFYNFSKYEKVSLLCLNYIICILVKTVSNMNYFPFIIKLIKYMHNTYISTNIDEVKFVVFRIITEIVINSPFLSQKGKTEPGKNHKIKVEKESNGYKSEEVMLDDSDTKEYREENYLLRDEEKKEKYNNETSNDNNNKNTEGIKSILSYNSSNFEKYINLVFSNSNNNIIPNDNLLDLNNSDEKREEIFLETQPENIRTNPSDDDKNNQNHYSHISEDNNKKHEKDKLNETTKDKDTLDSCEGDIFDIIPEVVKQDIILDSINNNSHKGEKTNLDKLENINLKKDEKKKYKYGQPNGRNNQKIYLCECLALLIPYIKDNEHIIRYFSIYSICILIGKLKGFKIVNKNHFIYFFLNPLDIIINMLYKLDMVSNRRKGKKFTSIEKKKTYIKGKIIKKKTKTNLSISFERIIDKNKNYLDDNTNYDKDGKYNYEQEIKGSKMLNIENINEKCFDSDNKINEDSKNMYYNEKLIKRCAIGEQSNKNLNTMSDKLLKLCKNKKYDYKKINNLYNIEFYNNFCKSIEKKMEEIYNEKYQTNITKKLRKIFVDNKRNELDIIKNYKKIPNIINYIINEYFTEKEKKSYINSLFSCIHNKNKNVSIYGINLLMYNISNKKIDKNSIETVMNRIFSELYYYTKENVLINVNKNITGINNDIKNINENDNKNDNNSNNPKEHTSEKKELNETLEVYTNICLEIKKKEEKKNILEKYLYIILLMCRKHFYVIINKLCTLQSKYNYEHIYFIYMICNNEILLYKTLDYLFYILNNLNILKLNNNLSNILSLLFHILKFRNKFIKKYSQKYYVELFLIVFYVLGVKQLSHINTSQEIDKSERVGNNKYNSNFNRNGSIIYNNLNIKSVFENFSLDKTNVLGNYIKMVSSSAENDNNYDDDNNNETFGKQNFYENEKKYYNAIGSETNDDKDAREGNNENIDYMNKIEGKISSEYNEGDNNNDIERIQIGTQNNECPKDPIFEEKLTSSHFFIKRNGEFKFTNMKKISKEEYNKKIYKNYTCSISVNNSLNCLNIIKEILKLNKKKKILNYYKNNNLEKLLYYKHSFESGLIKYIYVFLKNNNDCSKTFNFLNFFIKSNNINYIIISLIILSQIPLCIFALKDRRDVISANTSENPSTVSNLTTNLKIIKPMISVLYYISCKYKNSYVTKYLHISFKNLFIIFKDIINYQKNNNMEIFSLCINEKYALNILNSLFINLFNNDKNCIKNALKAFKEACKYESKCWPSNACASFINTLCNPNIIFIYLNSNETMEKIYICKILCEVFKTMRREKENIIRKKNEQQTFVELKSHHNSMSNLKKKHIYEIATYLMIHLVDKRKKVSLNVWLALKELIKFKFSDHAKPTLNYFYYKMFVSDEEKHAFEENHKSTKKKRKNMKNKKNQKRDPPININNNTSTDTFVQKHPHNVDEQIKDMNMIYYGKKKHISGHKTQIGDTINNPPCENFLKKEKRNKKLSIGKRAYNYTDPPNIIVEEVYQSANLKNKNLFVYNTDKGNNTSEKKMPINNDKTNKIEKNKTRKITKKRIYITTSNSDHDGINKMNKQIDNSESENTYNNKTQKINMYYYKLFIEIFIPLIICIDTKISHRKNMFISIYKYLTDKKYEENHAQNNSLFQICDHTELYNIFFSEIKLSLKNINSIYRAYIILLNSRKCFHKKLWNINMPISEDVMNMIKEYNSKSTKHRAEYVLFGDLKNYIYAQKMKSEQNDNNKNEDSGKSKNIVVAKDFTTSITNSIMNTFSETFNYSYDSFFGNNDNLSKSNSGDISKNNKKITDNNQRELQNYLSQGEDNAYEYNSEKSESIHNNNIINNESKNDELHNYEQTGDREKQIEQKSHTLKNSEEKQNCNTDENLNSTNRKKETNHSNIRNSYSSEQNNGITFESQLKGNLKKYITSFNKNIGNRENYCIYISSSDEEDEIEKNIPVNSETTKRENTTTVDEDDSKRKERTPMKKKDVLISYYENQNYLKRKFNKLEQLNKRYNFINQFKNIQSLNINDNLLHWIEILKFLKEDPPQVILSKDNKFVENFDFFESSLICSLTVIKLVSLKLNIRKLYKLARNSMLIDSETYQKNTEDENTYEHKIMKEMYYMHLLYISTKLEALSSTITKQLSTYLQGDKTDLHFPIIKSLSILSILKPYS</sequence>
<evidence type="ECO:0000256" key="2">
    <source>
        <dbReference type="SAM" id="Phobius"/>
    </source>
</evidence>
<protein>
    <submittedName>
        <fullName evidence="3">Uncharacterized protein</fullName>
    </submittedName>
</protein>
<evidence type="ECO:0000313" key="5">
    <source>
        <dbReference type="Proteomes" id="UP000072874"/>
    </source>
</evidence>
<feature type="region of interest" description="Disordered" evidence="1">
    <location>
        <begin position="571"/>
        <end position="596"/>
    </location>
</feature>
<dbReference type="VEuPathDB" id="PlasmoDB:PY06069"/>
<feature type="region of interest" description="Disordered" evidence="1">
    <location>
        <begin position="2393"/>
        <end position="2420"/>
    </location>
</feature>
<gene>
    <name evidence="4" type="ORF">PY17X_0809900</name>
    <name evidence="3" type="ORF">PYYM_0809700</name>
</gene>
<reference evidence="4" key="2">
    <citation type="submission" date="2014-05" db="EMBL/GenBank/DDBJ databases">
        <authorList>
            <person name="Aslett M.A."/>
            <person name="De Silva N."/>
        </authorList>
    </citation>
    <scope>NUCLEOTIDE SEQUENCE</scope>
    <source>
        <strain evidence="4">17X</strain>
    </source>
</reference>
<feature type="region of interest" description="Disordered" evidence="1">
    <location>
        <begin position="2292"/>
        <end position="2317"/>
    </location>
</feature>
<dbReference type="VEuPathDB" id="PlasmoDB:PY00758"/>
<dbReference type="GO" id="GO:0043539">
    <property type="term" value="F:protein serine/threonine kinase activator activity"/>
    <property type="evidence" value="ECO:0007669"/>
    <property type="project" value="TreeGrafter"/>
</dbReference>
<feature type="compositionally biased region" description="Low complexity" evidence="1">
    <location>
        <begin position="357"/>
        <end position="366"/>
    </location>
</feature>
<feature type="compositionally biased region" description="Polar residues" evidence="1">
    <location>
        <begin position="2395"/>
        <end position="2413"/>
    </location>
</feature>
<feature type="compositionally biased region" description="Basic and acidic residues" evidence="1">
    <location>
        <begin position="2719"/>
        <end position="2754"/>
    </location>
</feature>
<feature type="compositionally biased region" description="Low complexity" evidence="1">
    <location>
        <begin position="2647"/>
        <end position="2657"/>
    </location>
</feature>
<reference evidence="3" key="3">
    <citation type="submission" date="2014-05" db="EMBL/GenBank/DDBJ databases">
        <authorList>
            <person name="Aslett A.Martin."/>
            <person name="De Silva Nishadi"/>
        </authorList>
    </citation>
    <scope>NUCLEOTIDE SEQUENCE</scope>
    <source>
        <strain evidence="3">YM</strain>
    </source>
</reference>
<organism evidence="3 6">
    <name type="scientific">Plasmodium yoelii</name>
    <dbReference type="NCBI Taxonomy" id="5861"/>
    <lineage>
        <taxon>Eukaryota</taxon>
        <taxon>Sar</taxon>
        <taxon>Alveolata</taxon>
        <taxon>Apicomplexa</taxon>
        <taxon>Aconoidasida</taxon>
        <taxon>Haemosporida</taxon>
        <taxon>Plasmodiidae</taxon>
        <taxon>Plasmodium</taxon>
        <taxon>Plasmodium (Vinckeia)</taxon>
    </lineage>
</organism>
<feature type="region of interest" description="Disordered" evidence="1">
    <location>
        <begin position="2633"/>
        <end position="2660"/>
    </location>
</feature>
<feature type="transmembrane region" description="Helical" evidence="2">
    <location>
        <begin position="1288"/>
        <end position="1308"/>
    </location>
</feature>
<dbReference type="VEuPathDB" id="PlasmoDB:Py17XNL_000801663"/>
<proteinExistence type="predicted"/>
<dbReference type="Proteomes" id="UP000072904">
    <property type="component" value="Chromosome 8"/>
</dbReference>
<dbReference type="GeneID" id="3791995"/>
<reference evidence="5 6" key="1">
    <citation type="journal article" date="2014" name="BMC Biol.">
        <title>A comprehensive evaluation of rodent malaria parasite genomes and gene expression.</title>
        <authorList>
            <person name="Otto T.D."/>
            <person name="Bohme U."/>
            <person name="Jackson A.P."/>
            <person name="Hunt M."/>
            <person name="Franke-Fayard B."/>
            <person name="Hoeijmakers W.A."/>
            <person name="Religa A.A."/>
            <person name="Robertson L."/>
            <person name="Sanders M."/>
            <person name="Ogun S.A."/>
            <person name="Cunningham D."/>
            <person name="Erhart A."/>
            <person name="Billker O."/>
            <person name="Khan S.M."/>
            <person name="Stunnenberg H.G."/>
            <person name="Langhorne J."/>
            <person name="Holder A.A."/>
            <person name="Waters A.P."/>
            <person name="Newbold C.I."/>
            <person name="Pain A."/>
            <person name="Berriman M."/>
            <person name="Janse C.J."/>
        </authorList>
    </citation>
    <scope>NUCLEOTIDE SEQUENCE [LARGE SCALE GENOMIC DNA]</scope>
    <source>
        <strain evidence="4 5">17X</strain>
        <strain evidence="3 6">YM</strain>
    </source>
</reference>
<evidence type="ECO:0000313" key="3">
    <source>
        <dbReference type="EMBL" id="CDU17458.1"/>
    </source>
</evidence>
<feature type="region of interest" description="Disordered" evidence="1">
    <location>
        <begin position="4441"/>
        <end position="4471"/>
    </location>
</feature>
<keyword evidence="2" id="KW-0812">Transmembrane</keyword>
<evidence type="ECO:0000313" key="4">
    <source>
        <dbReference type="EMBL" id="VTZ77192.1"/>
    </source>
</evidence>
<feature type="region of interest" description="Disordered" evidence="1">
    <location>
        <begin position="3175"/>
        <end position="3196"/>
    </location>
</feature>
<dbReference type="OrthoDB" id="341202at2759"/>
<feature type="region of interest" description="Disordered" evidence="1">
    <location>
        <begin position="100"/>
        <end position="130"/>
    </location>
</feature>
<dbReference type="PANTHER" id="PTHR15375">
    <property type="entry name" value="ACTIVATOR OF S-PHASE KINASE-RELATED"/>
    <property type="match status" value="1"/>
</dbReference>
<feature type="region of interest" description="Disordered" evidence="1">
    <location>
        <begin position="4357"/>
        <end position="4397"/>
    </location>
</feature>
<evidence type="ECO:0000313" key="6">
    <source>
        <dbReference type="Proteomes" id="UP000072904"/>
    </source>
</evidence>
<feature type="region of interest" description="Disordered" evidence="1">
    <location>
        <begin position="334"/>
        <end position="366"/>
    </location>
</feature>
<accession>A0A077Y753</accession>
<feature type="region of interest" description="Disordered" evidence="1">
    <location>
        <begin position="3887"/>
        <end position="3931"/>
    </location>
</feature>
<dbReference type="GO" id="GO:1901987">
    <property type="term" value="P:regulation of cell cycle phase transition"/>
    <property type="evidence" value="ECO:0007669"/>
    <property type="project" value="TreeGrafter"/>
</dbReference>
<feature type="compositionally biased region" description="Basic and acidic residues" evidence="1">
    <location>
        <begin position="2633"/>
        <end position="2646"/>
    </location>
</feature>
<evidence type="ECO:0000256" key="1">
    <source>
        <dbReference type="SAM" id="MobiDB-lite"/>
    </source>
</evidence>
<feature type="compositionally biased region" description="Basic residues" evidence="1">
    <location>
        <begin position="3893"/>
        <end position="3907"/>
    </location>
</feature>
<feature type="compositionally biased region" description="Basic and acidic residues" evidence="1">
    <location>
        <begin position="2292"/>
        <end position="2304"/>
    </location>
</feature>
<dbReference type="RefSeq" id="XP_022811912.2">
    <property type="nucleotide sequence ID" value="XM_022955665.2"/>
</dbReference>
<feature type="region of interest" description="Disordered" evidence="1">
    <location>
        <begin position="2708"/>
        <end position="2754"/>
    </location>
</feature>
<dbReference type="InterPro" id="IPR051590">
    <property type="entry name" value="Replication_Regulatory_Kinase"/>
</dbReference>
<reference evidence="4" key="4">
    <citation type="submission" date="2019-05" db="EMBL/GenBank/DDBJ databases">
        <authorList>
            <consortium name="Pathogen Informatics"/>
        </authorList>
    </citation>
    <scope>NUCLEOTIDE SEQUENCE</scope>
    <source>
        <strain evidence="4">17X</strain>
    </source>
</reference>
<feature type="compositionally biased region" description="Polar residues" evidence="1">
    <location>
        <begin position="3914"/>
        <end position="3924"/>
    </location>
</feature>
<dbReference type="PANTHER" id="PTHR15375:SF26">
    <property type="entry name" value="PROTEIN CHIFFON"/>
    <property type="match status" value="1"/>
</dbReference>
<dbReference type="GO" id="GO:0010571">
    <property type="term" value="P:positive regulation of nuclear cell cycle DNA replication"/>
    <property type="evidence" value="ECO:0007669"/>
    <property type="project" value="TreeGrafter"/>
</dbReference>
<feature type="compositionally biased region" description="Basic and acidic residues" evidence="1">
    <location>
        <begin position="4357"/>
        <end position="4367"/>
    </location>
</feature>
<name>A0A077Y753_PLAYE</name>
<dbReference type="EMBL" id="LK934636">
    <property type="protein sequence ID" value="CDU17458.1"/>
    <property type="molecule type" value="Genomic_DNA"/>
</dbReference>
<dbReference type="VEuPathDB" id="PlasmoDB:PY17X_0809900"/>
<dbReference type="KEGG" id="pyo:PY17X_0809900"/>
<dbReference type="VEuPathDB" id="PlasmoDB:PY06906"/>
<feature type="compositionally biased region" description="Polar residues" evidence="1">
    <location>
        <begin position="4368"/>
        <end position="4378"/>
    </location>
</feature>
<dbReference type="GO" id="GO:0031431">
    <property type="term" value="C:Dbf4-dependent protein kinase complex"/>
    <property type="evidence" value="ECO:0007669"/>
    <property type="project" value="TreeGrafter"/>
</dbReference>